<feature type="transmembrane region" description="Helical" evidence="1">
    <location>
        <begin position="75"/>
        <end position="102"/>
    </location>
</feature>
<keyword evidence="1" id="KW-0472">Membrane</keyword>
<evidence type="ECO:0000313" key="3">
    <source>
        <dbReference type="Proteomes" id="UP000076078"/>
    </source>
</evidence>
<proteinExistence type="predicted"/>
<sequence>MGEIISNCCKFLCTLVLFLMALFAAFAFYSAPYFAMFTPIQVCKGDVYYLRTVQLENGKYSELPNDYVGHHFKNIFIMLAIAAAIQSASLMISCFEICCCYLSPHRVNFLLCMSLLLWFSALIYLEVIIHRASIFNHCSTGFNSIAILILLVICTPFMIYNNLKYSNDEFMSRVRAQVNDYQPIV</sequence>
<dbReference type="AlphaFoldDB" id="A0A152A3E7"/>
<evidence type="ECO:0008006" key="4">
    <source>
        <dbReference type="Google" id="ProtNLM"/>
    </source>
</evidence>
<evidence type="ECO:0000313" key="2">
    <source>
        <dbReference type="EMBL" id="KYR00783.1"/>
    </source>
</evidence>
<dbReference type="EMBL" id="LODT01000013">
    <property type="protein sequence ID" value="KYR00783.1"/>
    <property type="molecule type" value="Genomic_DNA"/>
</dbReference>
<reference evidence="2 3" key="1">
    <citation type="submission" date="2015-12" db="EMBL/GenBank/DDBJ databases">
        <title>Dictyostelia acquired genes for synthesis and detection of signals that induce cell-type specialization by lateral gene transfer from prokaryotes.</title>
        <authorList>
            <person name="Gloeckner G."/>
            <person name="Schaap P."/>
        </authorList>
    </citation>
    <scope>NUCLEOTIDE SEQUENCE [LARGE SCALE GENOMIC DNA]</scope>
    <source>
        <strain evidence="2 3">TK</strain>
    </source>
</reference>
<dbReference type="Proteomes" id="UP000076078">
    <property type="component" value="Unassembled WGS sequence"/>
</dbReference>
<evidence type="ECO:0000256" key="1">
    <source>
        <dbReference type="SAM" id="Phobius"/>
    </source>
</evidence>
<accession>A0A152A3E7</accession>
<keyword evidence="3" id="KW-1185">Reference proteome</keyword>
<protein>
    <recommendedName>
        <fullName evidence="4">Transmembrane protein</fullName>
    </recommendedName>
</protein>
<gene>
    <name evidence="2" type="ORF">DLAC_02830</name>
</gene>
<keyword evidence="1" id="KW-0812">Transmembrane</keyword>
<comment type="caution">
    <text evidence="2">The sequence shown here is derived from an EMBL/GenBank/DDBJ whole genome shotgun (WGS) entry which is preliminary data.</text>
</comment>
<feature type="transmembrane region" description="Helical" evidence="1">
    <location>
        <begin position="141"/>
        <end position="163"/>
    </location>
</feature>
<keyword evidence="1" id="KW-1133">Transmembrane helix</keyword>
<dbReference type="InParanoid" id="A0A152A3E7"/>
<feature type="transmembrane region" description="Helical" evidence="1">
    <location>
        <begin position="109"/>
        <end position="129"/>
    </location>
</feature>
<organism evidence="2 3">
    <name type="scientific">Tieghemostelium lacteum</name>
    <name type="common">Slime mold</name>
    <name type="synonym">Dictyostelium lacteum</name>
    <dbReference type="NCBI Taxonomy" id="361077"/>
    <lineage>
        <taxon>Eukaryota</taxon>
        <taxon>Amoebozoa</taxon>
        <taxon>Evosea</taxon>
        <taxon>Eumycetozoa</taxon>
        <taxon>Dictyostelia</taxon>
        <taxon>Dictyosteliales</taxon>
        <taxon>Raperosteliaceae</taxon>
        <taxon>Tieghemostelium</taxon>
    </lineage>
</organism>
<feature type="transmembrane region" description="Helical" evidence="1">
    <location>
        <begin position="12"/>
        <end position="31"/>
    </location>
</feature>
<name>A0A152A3E7_TIELA</name>